<organism evidence="2 3">
    <name type="scientific">Paspalum notatum var. saurae</name>
    <dbReference type="NCBI Taxonomy" id="547442"/>
    <lineage>
        <taxon>Eukaryota</taxon>
        <taxon>Viridiplantae</taxon>
        <taxon>Streptophyta</taxon>
        <taxon>Embryophyta</taxon>
        <taxon>Tracheophyta</taxon>
        <taxon>Spermatophyta</taxon>
        <taxon>Magnoliopsida</taxon>
        <taxon>Liliopsida</taxon>
        <taxon>Poales</taxon>
        <taxon>Poaceae</taxon>
        <taxon>PACMAD clade</taxon>
        <taxon>Panicoideae</taxon>
        <taxon>Andropogonodae</taxon>
        <taxon>Paspaleae</taxon>
        <taxon>Paspalinae</taxon>
        <taxon>Paspalum</taxon>
    </lineage>
</organism>
<accession>A0AAQ3U6J2</accession>
<gene>
    <name evidence="2" type="ORF">U9M48_032771</name>
</gene>
<proteinExistence type="predicted"/>
<evidence type="ECO:0000313" key="3">
    <source>
        <dbReference type="Proteomes" id="UP001341281"/>
    </source>
</evidence>
<feature type="region of interest" description="Disordered" evidence="1">
    <location>
        <begin position="1"/>
        <end position="43"/>
    </location>
</feature>
<keyword evidence="3" id="KW-1185">Reference proteome</keyword>
<dbReference type="Proteomes" id="UP001341281">
    <property type="component" value="Chromosome 07"/>
</dbReference>
<sequence>MESQPSSSRKGKRKAQRRDLKCYFSPSSTNPSTRRSGVGNATI</sequence>
<protein>
    <submittedName>
        <fullName evidence="2">Uncharacterized protein</fullName>
    </submittedName>
</protein>
<name>A0AAQ3U6J2_PASNO</name>
<evidence type="ECO:0000313" key="2">
    <source>
        <dbReference type="EMBL" id="WVZ85913.1"/>
    </source>
</evidence>
<dbReference type="EMBL" id="CP144751">
    <property type="protein sequence ID" value="WVZ85913.1"/>
    <property type="molecule type" value="Genomic_DNA"/>
</dbReference>
<dbReference type="AlphaFoldDB" id="A0AAQ3U6J2"/>
<reference evidence="2 3" key="1">
    <citation type="submission" date="2024-02" db="EMBL/GenBank/DDBJ databases">
        <title>High-quality chromosome-scale genome assembly of Pensacola bahiagrass (Paspalum notatum Flugge var. saurae).</title>
        <authorList>
            <person name="Vega J.M."/>
            <person name="Podio M."/>
            <person name="Orjuela J."/>
            <person name="Siena L.A."/>
            <person name="Pessino S.C."/>
            <person name="Combes M.C."/>
            <person name="Mariac C."/>
            <person name="Albertini E."/>
            <person name="Pupilli F."/>
            <person name="Ortiz J.P.A."/>
            <person name="Leblanc O."/>
        </authorList>
    </citation>
    <scope>NUCLEOTIDE SEQUENCE [LARGE SCALE GENOMIC DNA]</scope>
    <source>
        <strain evidence="2">R1</strain>
        <tissue evidence="2">Leaf</tissue>
    </source>
</reference>
<evidence type="ECO:0000256" key="1">
    <source>
        <dbReference type="SAM" id="MobiDB-lite"/>
    </source>
</evidence>
<feature type="compositionally biased region" description="Low complexity" evidence="1">
    <location>
        <begin position="25"/>
        <end position="36"/>
    </location>
</feature>